<organism evidence="7 8">
    <name type="scientific">Saponaria officinalis</name>
    <name type="common">Common soapwort</name>
    <name type="synonym">Lychnis saponaria</name>
    <dbReference type="NCBI Taxonomy" id="3572"/>
    <lineage>
        <taxon>Eukaryota</taxon>
        <taxon>Viridiplantae</taxon>
        <taxon>Streptophyta</taxon>
        <taxon>Embryophyta</taxon>
        <taxon>Tracheophyta</taxon>
        <taxon>Spermatophyta</taxon>
        <taxon>Magnoliopsida</taxon>
        <taxon>eudicotyledons</taxon>
        <taxon>Gunneridae</taxon>
        <taxon>Pentapetalae</taxon>
        <taxon>Caryophyllales</taxon>
        <taxon>Caryophyllaceae</taxon>
        <taxon>Caryophylleae</taxon>
        <taxon>Saponaria</taxon>
    </lineage>
</organism>
<evidence type="ECO:0000256" key="1">
    <source>
        <dbReference type="ARBA" id="ARBA00001933"/>
    </source>
</evidence>
<dbReference type="GO" id="GO:0004838">
    <property type="term" value="F:L-tyrosine-2-oxoglutarate transaminase activity"/>
    <property type="evidence" value="ECO:0007669"/>
    <property type="project" value="TreeGrafter"/>
</dbReference>
<dbReference type="Gene3D" id="3.40.640.10">
    <property type="entry name" value="Type I PLP-dependent aspartate aminotransferase-like (Major domain)"/>
    <property type="match status" value="1"/>
</dbReference>
<dbReference type="InterPro" id="IPR015422">
    <property type="entry name" value="PyrdxlP-dep_Trfase_small"/>
</dbReference>
<keyword evidence="8" id="KW-1185">Reference proteome</keyword>
<dbReference type="SUPFAM" id="SSF53383">
    <property type="entry name" value="PLP-dependent transferases"/>
    <property type="match status" value="1"/>
</dbReference>
<dbReference type="EMBL" id="JBDFQZ010000011">
    <property type="protein sequence ID" value="KAK9676838.1"/>
    <property type="molecule type" value="Genomic_DNA"/>
</dbReference>
<dbReference type="Gene3D" id="3.90.1150.10">
    <property type="entry name" value="Aspartate Aminotransferase, domain 1"/>
    <property type="match status" value="1"/>
</dbReference>
<name>A0AAW1HKC2_SAPOF</name>
<dbReference type="PANTHER" id="PTHR45744:SF11">
    <property type="entry name" value="TYROSINE AMINOTRANSFERASE"/>
    <property type="match status" value="1"/>
</dbReference>
<dbReference type="InterPro" id="IPR004838">
    <property type="entry name" value="NHTrfase_class1_PyrdxlP-BS"/>
</dbReference>
<dbReference type="CDD" id="cd00609">
    <property type="entry name" value="AAT_like"/>
    <property type="match status" value="1"/>
</dbReference>
<evidence type="ECO:0000256" key="4">
    <source>
        <dbReference type="PIRNR" id="PIRNR000517"/>
    </source>
</evidence>
<dbReference type="EMBL" id="JBDFQZ010000011">
    <property type="protein sequence ID" value="KAK9676837.1"/>
    <property type="molecule type" value="Genomic_DNA"/>
</dbReference>
<dbReference type="FunFam" id="3.40.640.10:FF:000048">
    <property type="entry name" value="tyrosine aminotransferase"/>
    <property type="match status" value="1"/>
</dbReference>
<comment type="similarity">
    <text evidence="2 4">Belongs to the class-I pyridoxal-phosphate-dependent aminotransferase family.</text>
</comment>
<dbReference type="Pfam" id="PF00155">
    <property type="entry name" value="Aminotran_1_2"/>
    <property type="match status" value="1"/>
</dbReference>
<feature type="modified residue" description="N6-(pyridoxal phosphate)lysine" evidence="5">
    <location>
        <position position="256"/>
    </location>
</feature>
<evidence type="ECO:0000256" key="3">
    <source>
        <dbReference type="ARBA" id="ARBA00022898"/>
    </source>
</evidence>
<dbReference type="InterPro" id="IPR004839">
    <property type="entry name" value="Aminotransferase_I/II_large"/>
</dbReference>
<proteinExistence type="inferred from homology"/>
<sequence>MEKRGNKEWKFNKKCEKSVKSGAPNKLTVRVAMGMLREQLKANDHRSVVPMGHGDPSPFQCFRPPPVAEDAVVDALRSTRFNGYVGGNGLPAVKKAVAEHISRDLPYRLSENDVYLTVGCKQAVHAAISSLATPGSNILLPMPTFSMYDACAAVSGLDIRHYHLLPEKGWEVDLHSVEDLADENTVALVLINPGNPCGSVFTHQHLEHVAETAEKLGLLVIADEVYEHIAFGDSPFVRMGVFGSRAPVISVGSLSKRWLVPGWRLGWLVTTDPNGFLHNSELMKRIKAFLEVASDPATFIQAAVPQILEKTNDEFHSNVNNILRKDAEIIYEILQKIPCISCPNKPQGSMFVMVKLDISILNDIQDDIDFCLKLAAEEKVLVLPGSTLGMTNWLWISFALEPSILEDGLERIKGFCQRHSKIE</sequence>
<reference evidence="7 8" key="1">
    <citation type="submission" date="2024-03" db="EMBL/GenBank/DDBJ databases">
        <title>WGS assembly of Saponaria officinalis var. Norfolk2.</title>
        <authorList>
            <person name="Jenkins J."/>
            <person name="Shu S."/>
            <person name="Grimwood J."/>
            <person name="Barry K."/>
            <person name="Goodstein D."/>
            <person name="Schmutz J."/>
            <person name="Leebens-Mack J."/>
            <person name="Osbourn A."/>
        </authorList>
    </citation>
    <scope>NUCLEOTIDE SEQUENCE [LARGE SCALE GENOMIC DNA]</scope>
    <source>
        <strain evidence="8">cv. Norfolk2</strain>
        <strain evidence="7">JIC</strain>
        <tissue evidence="7">Leaf</tissue>
    </source>
</reference>
<evidence type="ECO:0000313" key="7">
    <source>
        <dbReference type="EMBL" id="KAK9676838.1"/>
    </source>
</evidence>
<gene>
    <name evidence="7" type="ORF">RND81_11G104900</name>
</gene>
<evidence type="ECO:0000313" key="8">
    <source>
        <dbReference type="Proteomes" id="UP001443914"/>
    </source>
</evidence>
<dbReference type="InterPro" id="IPR015421">
    <property type="entry name" value="PyrdxlP-dep_Trfase_major"/>
</dbReference>
<evidence type="ECO:0000259" key="6">
    <source>
        <dbReference type="Pfam" id="PF00155"/>
    </source>
</evidence>
<feature type="domain" description="Aminotransferase class I/classII large" evidence="6">
    <location>
        <begin position="48"/>
        <end position="412"/>
    </location>
</feature>
<dbReference type="GO" id="GO:0006572">
    <property type="term" value="P:L-tyrosine catabolic process"/>
    <property type="evidence" value="ECO:0007669"/>
    <property type="project" value="TreeGrafter"/>
</dbReference>
<dbReference type="NCBIfam" id="TIGR01265">
    <property type="entry name" value="tyr_nico_aTase"/>
    <property type="match status" value="1"/>
</dbReference>
<dbReference type="PROSITE" id="PS00105">
    <property type="entry name" value="AA_TRANSFER_CLASS_1"/>
    <property type="match status" value="1"/>
</dbReference>
<comment type="caution">
    <text evidence="7">The sequence shown here is derived from an EMBL/GenBank/DDBJ whole genome shotgun (WGS) entry which is preliminary data.</text>
</comment>
<evidence type="ECO:0000256" key="5">
    <source>
        <dbReference type="PIRSR" id="PIRSR000517-1"/>
    </source>
</evidence>
<dbReference type="InterPro" id="IPR015424">
    <property type="entry name" value="PyrdxlP-dep_Trfase"/>
</dbReference>
<accession>A0AAW1HKC2</accession>
<dbReference type="AlphaFoldDB" id="A0AAW1HKC2"/>
<comment type="cofactor">
    <cofactor evidence="1 4 5">
        <name>pyridoxal 5'-phosphate</name>
        <dbReference type="ChEBI" id="CHEBI:597326"/>
    </cofactor>
</comment>
<dbReference type="Proteomes" id="UP001443914">
    <property type="component" value="Unassembled WGS sequence"/>
</dbReference>
<evidence type="ECO:0000256" key="2">
    <source>
        <dbReference type="ARBA" id="ARBA00007441"/>
    </source>
</evidence>
<protein>
    <recommendedName>
        <fullName evidence="6">Aminotransferase class I/classII large domain-containing protein</fullName>
    </recommendedName>
</protein>
<dbReference type="PIRSF" id="PIRSF000517">
    <property type="entry name" value="Tyr_transaminase"/>
    <property type="match status" value="1"/>
</dbReference>
<dbReference type="InterPro" id="IPR005958">
    <property type="entry name" value="TyrNic_aminoTrfase"/>
</dbReference>
<dbReference type="PANTHER" id="PTHR45744">
    <property type="entry name" value="TYROSINE AMINOTRANSFERASE"/>
    <property type="match status" value="1"/>
</dbReference>
<dbReference type="GO" id="GO:0030170">
    <property type="term" value="F:pyridoxal phosphate binding"/>
    <property type="evidence" value="ECO:0007669"/>
    <property type="project" value="InterPro"/>
</dbReference>
<keyword evidence="3 4" id="KW-0663">Pyridoxal phosphate</keyword>